<accession>S8EKY4</accession>
<dbReference type="GO" id="GO:0000209">
    <property type="term" value="P:protein polyubiquitination"/>
    <property type="evidence" value="ECO:0007669"/>
    <property type="project" value="TreeGrafter"/>
</dbReference>
<dbReference type="PROSITE" id="PS50072">
    <property type="entry name" value="CSA_PPIASE_2"/>
    <property type="match status" value="1"/>
</dbReference>
<protein>
    <recommendedName>
        <fullName evidence="6">RING-type E3 ubiquitin transferase</fullName>
        <ecNumber evidence="6">2.3.2.27</ecNumber>
    </recommendedName>
</protein>
<feature type="region of interest" description="Disordered" evidence="10">
    <location>
        <begin position="491"/>
        <end position="511"/>
    </location>
</feature>
<dbReference type="InterPro" id="IPR020892">
    <property type="entry name" value="Cyclophilin-type_PPIase_CS"/>
</dbReference>
<comment type="catalytic activity">
    <reaction evidence="2">
        <text>[protein]-peptidylproline (omega=180) = [protein]-peptidylproline (omega=0)</text>
        <dbReference type="Rhea" id="RHEA:16237"/>
        <dbReference type="Rhea" id="RHEA-COMP:10747"/>
        <dbReference type="Rhea" id="RHEA-COMP:10748"/>
        <dbReference type="ChEBI" id="CHEBI:83833"/>
        <dbReference type="ChEBI" id="CHEBI:83834"/>
        <dbReference type="EC" id="5.2.1.8"/>
    </reaction>
</comment>
<organism evidence="13 14">
    <name type="scientific">Fomitopsis schrenkii</name>
    <name type="common">Brown rot fungus</name>
    <dbReference type="NCBI Taxonomy" id="2126942"/>
    <lineage>
        <taxon>Eukaryota</taxon>
        <taxon>Fungi</taxon>
        <taxon>Dikarya</taxon>
        <taxon>Basidiomycota</taxon>
        <taxon>Agaricomycotina</taxon>
        <taxon>Agaricomycetes</taxon>
        <taxon>Polyporales</taxon>
        <taxon>Fomitopsis</taxon>
    </lineage>
</organism>
<reference evidence="13 14" key="1">
    <citation type="journal article" date="2012" name="Science">
        <title>The Paleozoic origin of enzymatic lignin decomposition reconstructed from 31 fungal genomes.</title>
        <authorList>
            <person name="Floudas D."/>
            <person name="Binder M."/>
            <person name="Riley R."/>
            <person name="Barry K."/>
            <person name="Blanchette R.A."/>
            <person name="Henrissat B."/>
            <person name="Martinez A.T."/>
            <person name="Otillar R."/>
            <person name="Spatafora J.W."/>
            <person name="Yadav J.S."/>
            <person name="Aerts A."/>
            <person name="Benoit I."/>
            <person name="Boyd A."/>
            <person name="Carlson A."/>
            <person name="Copeland A."/>
            <person name="Coutinho P.M."/>
            <person name="de Vries R.P."/>
            <person name="Ferreira P."/>
            <person name="Findley K."/>
            <person name="Foster B."/>
            <person name="Gaskell J."/>
            <person name="Glotzer D."/>
            <person name="Gorecki P."/>
            <person name="Heitman J."/>
            <person name="Hesse C."/>
            <person name="Hori C."/>
            <person name="Igarashi K."/>
            <person name="Jurgens J.A."/>
            <person name="Kallen N."/>
            <person name="Kersten P."/>
            <person name="Kohler A."/>
            <person name="Kuees U."/>
            <person name="Kumar T.K.A."/>
            <person name="Kuo A."/>
            <person name="LaButti K."/>
            <person name="Larrondo L.F."/>
            <person name="Lindquist E."/>
            <person name="Ling A."/>
            <person name="Lombard V."/>
            <person name="Lucas S."/>
            <person name="Lundell T."/>
            <person name="Martin R."/>
            <person name="McLaughlin D.J."/>
            <person name="Morgenstern I."/>
            <person name="Morin E."/>
            <person name="Murat C."/>
            <person name="Nagy L.G."/>
            <person name="Nolan M."/>
            <person name="Ohm R.A."/>
            <person name="Patyshakuliyeva A."/>
            <person name="Rokas A."/>
            <person name="Ruiz-Duenas F.J."/>
            <person name="Sabat G."/>
            <person name="Salamov A."/>
            <person name="Samejima M."/>
            <person name="Schmutz J."/>
            <person name="Slot J.C."/>
            <person name="St John F."/>
            <person name="Stenlid J."/>
            <person name="Sun H."/>
            <person name="Sun S."/>
            <person name="Syed K."/>
            <person name="Tsang A."/>
            <person name="Wiebenga A."/>
            <person name="Young D."/>
            <person name="Pisabarro A."/>
            <person name="Eastwood D.C."/>
            <person name="Martin F."/>
            <person name="Cullen D."/>
            <person name="Grigoriev I.V."/>
            <person name="Hibbett D.S."/>
        </authorList>
    </citation>
    <scope>NUCLEOTIDE SEQUENCE</scope>
    <source>
        <strain evidence="14">FP-58527</strain>
    </source>
</reference>
<dbReference type="InterPro" id="IPR029000">
    <property type="entry name" value="Cyclophilin-like_dom_sf"/>
</dbReference>
<dbReference type="EMBL" id="KE504128">
    <property type="protein sequence ID" value="EPT03999.1"/>
    <property type="molecule type" value="Genomic_DNA"/>
</dbReference>
<dbReference type="PANTHER" id="PTHR45625">
    <property type="entry name" value="PEPTIDYL-PROLYL CIS-TRANS ISOMERASE-RELATED"/>
    <property type="match status" value="1"/>
</dbReference>
<dbReference type="OrthoDB" id="407558at2759"/>
<proteinExistence type="inferred from homology"/>
<gene>
    <name evidence="13" type="ORF">FOMPIDRAFT_1046474</name>
</gene>
<dbReference type="Gene3D" id="3.30.40.10">
    <property type="entry name" value="Zinc/RING finger domain, C3HC4 (zinc finger)"/>
    <property type="match status" value="1"/>
</dbReference>
<dbReference type="PANTHER" id="PTHR45625:SF1">
    <property type="entry name" value="RING-TYPE E3 UBIQUITIN-PROTEIN LIGASE PPIL2"/>
    <property type="match status" value="1"/>
</dbReference>
<comment type="function">
    <text evidence="3">May catalyze the cis-trans isomerization of proline imidic peptide bonds in oligopeptides thereby assisting the folding of proteins. May also function as a chaperone, playing a role in intracellular transport of proteins. May also have a protein ubiquitin ligase activity acting as an E3 ubiquitin protein ligase or as a ubiquitin-ubiquitin ligase promoting elongation of ubiquitin chains on proteins.</text>
</comment>
<dbReference type="InterPro" id="IPR013083">
    <property type="entry name" value="Znf_RING/FYVE/PHD"/>
</dbReference>
<dbReference type="SMART" id="SM00504">
    <property type="entry name" value="Ubox"/>
    <property type="match status" value="1"/>
</dbReference>
<evidence type="ECO:0000256" key="2">
    <source>
        <dbReference type="ARBA" id="ARBA00000971"/>
    </source>
</evidence>
<comment type="similarity">
    <text evidence="5">Belongs to the cyclophilin-type PPIase family. PPIL2 subfamily.</text>
</comment>
<dbReference type="CDD" id="cd16663">
    <property type="entry name" value="RING-Ubox_PPIL2"/>
    <property type="match status" value="1"/>
</dbReference>
<evidence type="ECO:0000256" key="4">
    <source>
        <dbReference type="ARBA" id="ARBA00004123"/>
    </source>
</evidence>
<evidence type="ECO:0000259" key="11">
    <source>
        <dbReference type="PROSITE" id="PS50072"/>
    </source>
</evidence>
<dbReference type="FunCoup" id="S8EKY4">
    <property type="interactions" value="566"/>
</dbReference>
<dbReference type="AlphaFoldDB" id="S8EKY4"/>
<keyword evidence="14" id="KW-1185">Reference proteome</keyword>
<dbReference type="Proteomes" id="UP000015241">
    <property type="component" value="Unassembled WGS sequence"/>
</dbReference>
<evidence type="ECO:0000256" key="6">
    <source>
        <dbReference type="ARBA" id="ARBA00012483"/>
    </source>
</evidence>
<feature type="domain" description="U-box" evidence="12">
    <location>
        <begin position="41"/>
        <end position="119"/>
    </location>
</feature>
<keyword evidence="8" id="KW-0833">Ubl conjugation pathway</keyword>
<comment type="catalytic activity">
    <reaction evidence="1">
        <text>S-ubiquitinyl-[E2 ubiquitin-conjugating enzyme]-L-cysteine + [acceptor protein]-L-lysine = [E2 ubiquitin-conjugating enzyme]-L-cysteine + N(6)-ubiquitinyl-[acceptor protein]-L-lysine.</text>
        <dbReference type="EC" id="2.3.2.27"/>
    </reaction>
</comment>
<evidence type="ECO:0000313" key="14">
    <source>
        <dbReference type="Proteomes" id="UP000015241"/>
    </source>
</evidence>
<dbReference type="InterPro" id="IPR026951">
    <property type="entry name" value="PPIL2_U-box_dom"/>
</dbReference>
<dbReference type="InterPro" id="IPR002130">
    <property type="entry name" value="Cyclophilin-type_PPIase_dom"/>
</dbReference>
<dbReference type="PROSITE" id="PS51698">
    <property type="entry name" value="U_BOX"/>
    <property type="match status" value="1"/>
</dbReference>
<dbReference type="GO" id="GO:0071013">
    <property type="term" value="C:catalytic step 2 spliceosome"/>
    <property type="evidence" value="ECO:0007669"/>
    <property type="project" value="TreeGrafter"/>
</dbReference>
<dbReference type="EC" id="2.3.2.27" evidence="6"/>
<dbReference type="InterPro" id="IPR044666">
    <property type="entry name" value="Cyclophilin_A-like"/>
</dbReference>
<dbReference type="SUPFAM" id="SSF57850">
    <property type="entry name" value="RING/U-box"/>
    <property type="match status" value="1"/>
</dbReference>
<comment type="subcellular location">
    <subcellularLocation>
        <location evidence="4">Nucleus</location>
    </subcellularLocation>
</comment>
<dbReference type="GO" id="GO:0006457">
    <property type="term" value="P:protein folding"/>
    <property type="evidence" value="ECO:0007669"/>
    <property type="project" value="InterPro"/>
</dbReference>
<sequence>MGHGNSDKLYVTHAEHSGMFGQHTASSAGAREKNQGPHPAAVTPFDCCALSFQQFTHPVCARNSDGTGIVFDLTNIIPWLKQHENKNPVTQEPLAPSDLITLHYSRKPTGDIHDPISFKPFSEHSHIVAIATTGNVFLAESIKGGQDLVADVKFKKEDVITLQNPHGFPMTSVSKAVPAKDSEAKKTAVAKTGATAARPSNTKAPVPWNISPYSTGMPGASLTSTSVDPQTQSSQLVWDEEELMFDDFASPPKGKGKEKDVGKRRAYVRVVTSLGGGSLNLELYCEKAPKTCYNFLQLAKAGKYNNCLFHRLVPGFMTQTGDPTGTGSGGQSCWGTPFRDEYDLRNAAKHDSRGVVAMANKGPATNGSQFYLTFRATPHLDKKHTVFGKLVGREDVLDALEALPVKPGTERPAKPVRITEVVIYQDPFEEYKIRRDKKLAKKAEYAQNGPQNVTQNGQSGEKDDVNWFGTKVGSGTKGFGGDGGGGVGKYLNAGAKRPAPGQTSRFNDIGVADDSNKKRRLGFGNFEGW</sequence>
<evidence type="ECO:0000256" key="8">
    <source>
        <dbReference type="ARBA" id="ARBA00022786"/>
    </source>
</evidence>
<dbReference type="SUPFAM" id="SSF50891">
    <property type="entry name" value="Cyclophilin-like"/>
    <property type="match status" value="1"/>
</dbReference>
<evidence type="ECO:0000256" key="1">
    <source>
        <dbReference type="ARBA" id="ARBA00000900"/>
    </source>
</evidence>
<keyword evidence="9" id="KW-0539">Nucleus</keyword>
<dbReference type="InParanoid" id="S8EKY4"/>
<dbReference type="GO" id="GO:0003755">
    <property type="term" value="F:peptidyl-prolyl cis-trans isomerase activity"/>
    <property type="evidence" value="ECO:0007669"/>
    <property type="project" value="UniProtKB-EC"/>
</dbReference>
<keyword evidence="7" id="KW-0808">Transferase</keyword>
<dbReference type="Pfam" id="PF00160">
    <property type="entry name" value="Pro_isomerase"/>
    <property type="match status" value="1"/>
</dbReference>
<evidence type="ECO:0000256" key="9">
    <source>
        <dbReference type="ARBA" id="ARBA00023242"/>
    </source>
</evidence>
<feature type="domain" description="PPIase cyclophilin-type" evidence="11">
    <location>
        <begin position="277"/>
        <end position="423"/>
    </location>
</feature>
<dbReference type="PRINTS" id="PR00153">
    <property type="entry name" value="CSAPPISMRASE"/>
</dbReference>
<evidence type="ECO:0000256" key="3">
    <source>
        <dbReference type="ARBA" id="ARBA00003697"/>
    </source>
</evidence>
<dbReference type="GO" id="GO:0061630">
    <property type="term" value="F:ubiquitin protein ligase activity"/>
    <property type="evidence" value="ECO:0007669"/>
    <property type="project" value="UniProtKB-EC"/>
</dbReference>
<dbReference type="eggNOG" id="KOG0883">
    <property type="taxonomic scope" value="Eukaryota"/>
</dbReference>
<evidence type="ECO:0000256" key="10">
    <source>
        <dbReference type="SAM" id="MobiDB-lite"/>
    </source>
</evidence>
<dbReference type="HOGENOM" id="CLU_012062_7_0_1"/>
<dbReference type="STRING" id="743788.S8EKY4"/>
<dbReference type="Gene3D" id="2.40.100.10">
    <property type="entry name" value="Cyclophilin-like"/>
    <property type="match status" value="1"/>
</dbReference>
<name>S8EKY4_FOMSC</name>
<evidence type="ECO:0000256" key="7">
    <source>
        <dbReference type="ARBA" id="ARBA00022679"/>
    </source>
</evidence>
<evidence type="ECO:0000256" key="5">
    <source>
        <dbReference type="ARBA" id="ARBA00007930"/>
    </source>
</evidence>
<evidence type="ECO:0000259" key="12">
    <source>
        <dbReference type="PROSITE" id="PS51698"/>
    </source>
</evidence>
<dbReference type="InterPro" id="IPR003613">
    <property type="entry name" value="Ubox_domain"/>
</dbReference>
<dbReference type="PROSITE" id="PS00170">
    <property type="entry name" value="CSA_PPIASE_1"/>
    <property type="match status" value="1"/>
</dbReference>
<evidence type="ECO:0000313" key="13">
    <source>
        <dbReference type="EMBL" id="EPT03999.1"/>
    </source>
</evidence>